<reference evidence="1" key="1">
    <citation type="submission" date="2021-12" db="EMBL/GenBank/DDBJ databases">
        <authorList>
            <person name="Martin H S."/>
        </authorList>
    </citation>
    <scope>NUCLEOTIDE SEQUENCE</scope>
</reference>
<organism evidence="1 2">
    <name type="scientific">Brenthis ino</name>
    <name type="common">lesser marbled fritillary</name>
    <dbReference type="NCBI Taxonomy" id="405034"/>
    <lineage>
        <taxon>Eukaryota</taxon>
        <taxon>Metazoa</taxon>
        <taxon>Ecdysozoa</taxon>
        <taxon>Arthropoda</taxon>
        <taxon>Hexapoda</taxon>
        <taxon>Insecta</taxon>
        <taxon>Pterygota</taxon>
        <taxon>Neoptera</taxon>
        <taxon>Endopterygota</taxon>
        <taxon>Lepidoptera</taxon>
        <taxon>Glossata</taxon>
        <taxon>Ditrysia</taxon>
        <taxon>Papilionoidea</taxon>
        <taxon>Nymphalidae</taxon>
        <taxon>Heliconiinae</taxon>
        <taxon>Argynnini</taxon>
        <taxon>Brenthis</taxon>
    </lineage>
</organism>
<dbReference type="EMBL" id="OV170221">
    <property type="protein sequence ID" value="CAH0714572.1"/>
    <property type="molecule type" value="Genomic_DNA"/>
</dbReference>
<sequence>MRAKALLNSPTPQIADLNETIKLDALYEDATDCTQTYFRINGVENRLSLAGFLLARPLPPAREDIR</sequence>
<dbReference type="AlphaFoldDB" id="A0A8J9UJ13"/>
<feature type="non-terminal residue" evidence="1">
    <location>
        <position position="66"/>
    </location>
</feature>
<gene>
    <name evidence="1" type="ORF">BINO364_LOCUS1606</name>
</gene>
<dbReference type="OrthoDB" id="10380239at2759"/>
<evidence type="ECO:0000313" key="2">
    <source>
        <dbReference type="Proteomes" id="UP000838878"/>
    </source>
</evidence>
<dbReference type="Proteomes" id="UP000838878">
    <property type="component" value="Chromosome 1"/>
</dbReference>
<keyword evidence="2" id="KW-1185">Reference proteome</keyword>
<protein>
    <submittedName>
        <fullName evidence="1">Uncharacterized protein</fullName>
    </submittedName>
</protein>
<proteinExistence type="predicted"/>
<accession>A0A8J9UJ13</accession>
<evidence type="ECO:0000313" key="1">
    <source>
        <dbReference type="EMBL" id="CAH0714572.1"/>
    </source>
</evidence>
<name>A0A8J9UJ13_9NEOP</name>